<accession>A0A812F290</accession>
<gene>
    <name evidence="2" type="ORF">NUZ5A_51014</name>
</gene>
<organism evidence="2 3">
    <name type="scientific">Candidatus Nitrosotenuis uzonensis</name>
    <dbReference type="NCBI Taxonomy" id="1407055"/>
    <lineage>
        <taxon>Archaea</taxon>
        <taxon>Nitrososphaerota</taxon>
        <taxon>Candidatus Nitrosotenuis</taxon>
    </lineage>
</organism>
<evidence type="ECO:0000313" key="2">
    <source>
        <dbReference type="EMBL" id="CAE6500450.1"/>
    </source>
</evidence>
<feature type="compositionally biased region" description="Basic and acidic residues" evidence="1">
    <location>
        <begin position="69"/>
        <end position="83"/>
    </location>
</feature>
<reference evidence="2" key="1">
    <citation type="submission" date="2021-02" db="EMBL/GenBank/DDBJ databases">
        <authorList>
            <person name="Han P."/>
        </authorList>
    </citation>
    <scope>NUCLEOTIDE SEQUENCE</scope>
    <source>
        <strain evidence="2">Candidatus Nitrosotenuis uzonensis 5A</strain>
    </source>
</reference>
<comment type="caution">
    <text evidence="2">The sequence shown here is derived from an EMBL/GenBank/DDBJ whole genome shotgun (WGS) entry which is preliminary data.</text>
</comment>
<feature type="region of interest" description="Disordered" evidence="1">
    <location>
        <begin position="69"/>
        <end position="90"/>
    </location>
</feature>
<dbReference type="RefSeq" id="WP_205100286.1">
    <property type="nucleotide sequence ID" value="NZ_CAJNAQ010000005.1"/>
</dbReference>
<sequence>MQKLGILTSILLLTAAVVGPVGLSYAQTVDTHKEAKLKHEQLRAKLDQERADRLEAQKQKAAEIREKMQAKKMEAAKELEKMSGSETKQQSIPRAAEYLAALKAKAAEEIAAKKAAGGPSKVQVALEKDRADHAKRIQEHKKMLPTTPEKDLKYLKEENQNRMNTLKKLGASDQAAKEKLALEQQKKAEELKKQKYGEIHYNRK</sequence>
<dbReference type="EMBL" id="CAJNAQ010000005">
    <property type="protein sequence ID" value="CAE6500450.1"/>
    <property type="molecule type" value="Genomic_DNA"/>
</dbReference>
<protein>
    <submittedName>
        <fullName evidence="2">Uncharacterized protein</fullName>
    </submittedName>
</protein>
<name>A0A812F290_9ARCH</name>
<dbReference type="AlphaFoldDB" id="A0A812F290"/>
<proteinExistence type="predicted"/>
<evidence type="ECO:0000256" key="1">
    <source>
        <dbReference type="SAM" id="MobiDB-lite"/>
    </source>
</evidence>
<dbReference type="Proteomes" id="UP000655759">
    <property type="component" value="Unassembled WGS sequence"/>
</dbReference>
<evidence type="ECO:0000313" key="3">
    <source>
        <dbReference type="Proteomes" id="UP000655759"/>
    </source>
</evidence>